<evidence type="ECO:0000313" key="2">
    <source>
        <dbReference type="Proteomes" id="UP000214747"/>
    </source>
</evidence>
<dbReference type="AlphaFoldDB" id="A0A225SXA0"/>
<dbReference type="CDD" id="cd04645">
    <property type="entry name" value="LbH_gamma_CA_like"/>
    <property type="match status" value="1"/>
</dbReference>
<proteinExistence type="predicted"/>
<dbReference type="Proteomes" id="UP000214747">
    <property type="component" value="Unassembled WGS sequence"/>
</dbReference>
<dbReference type="InterPro" id="IPR050484">
    <property type="entry name" value="Transf_Hexapept/Carb_Anhydrase"/>
</dbReference>
<dbReference type="RefSeq" id="WP_088754153.1">
    <property type="nucleotide sequence ID" value="NZ_NJGV01000004.1"/>
</dbReference>
<dbReference type="InterPro" id="IPR001451">
    <property type="entry name" value="Hexapep"/>
</dbReference>
<gene>
    <name evidence="1" type="ORF">CEJ45_05275</name>
</gene>
<comment type="caution">
    <text evidence="1">The sequence shown here is derived from an EMBL/GenBank/DDBJ whole genome shotgun (WGS) entry which is preliminary data.</text>
</comment>
<organism evidence="1 2">
    <name type="scientific">Herbaspirillum aquaticum</name>
    <dbReference type="NCBI Taxonomy" id="568783"/>
    <lineage>
        <taxon>Bacteria</taxon>
        <taxon>Pseudomonadati</taxon>
        <taxon>Pseudomonadota</taxon>
        <taxon>Betaproteobacteria</taxon>
        <taxon>Burkholderiales</taxon>
        <taxon>Oxalobacteraceae</taxon>
        <taxon>Herbaspirillum</taxon>
    </lineage>
</organism>
<accession>A0A225SXA0</accession>
<name>A0A225SXA0_9BURK</name>
<evidence type="ECO:0000313" key="1">
    <source>
        <dbReference type="EMBL" id="OWY35817.1"/>
    </source>
</evidence>
<sequence>MAIYQLAQDIPEIHETAFVAESSTVVGKVKMEAHSSVWFNVAIRGDNELITIGENSNVQEGAVLHTDHGYPMVIGKNVTVGHQAMLHGCTIGEGALIGIQAVVLNGARIGKNCLIGAGALVTEGKEFPDNSLIIGAPAKAVRQLSEEDIARMRAGTDSYVQRAQQFKTQLKRIA</sequence>
<keyword evidence="2" id="KW-1185">Reference proteome</keyword>
<dbReference type="EMBL" id="NJGV01000004">
    <property type="protein sequence ID" value="OWY35817.1"/>
    <property type="molecule type" value="Genomic_DNA"/>
</dbReference>
<protein>
    <submittedName>
        <fullName evidence="1">Gamma carbonic anhydrase family protein</fullName>
    </submittedName>
</protein>
<dbReference type="SUPFAM" id="SSF51161">
    <property type="entry name" value="Trimeric LpxA-like enzymes"/>
    <property type="match status" value="1"/>
</dbReference>
<reference evidence="1 2" key="1">
    <citation type="journal article" date="2010" name="Int. J. Syst. Evol. Microbiol.">
        <title>Reclassification of Herbaspirillum putei as a later heterotypic synonym of Herbaspirillum huttiense, with the description of H. huttiense subsp. huttiense subsp. nov. and H. huttiense subsp. putei subsp. nov., comb. nov., and description of Herbaspirillum aquaticum sp. nov.</title>
        <authorList>
            <person name="Dobritsa A.P."/>
            <person name="Reddy M.C."/>
            <person name="Samadpour M."/>
        </authorList>
    </citation>
    <scope>NUCLEOTIDE SEQUENCE [LARGE SCALE GENOMIC DNA]</scope>
    <source>
        <strain evidence="1 2">IEH 4430</strain>
    </source>
</reference>
<dbReference type="PANTHER" id="PTHR13061">
    <property type="entry name" value="DYNACTIN SUBUNIT P25"/>
    <property type="match status" value="1"/>
</dbReference>
<dbReference type="Pfam" id="PF00132">
    <property type="entry name" value="Hexapep"/>
    <property type="match status" value="1"/>
</dbReference>
<dbReference type="InterPro" id="IPR011004">
    <property type="entry name" value="Trimer_LpxA-like_sf"/>
</dbReference>
<dbReference type="PANTHER" id="PTHR13061:SF29">
    <property type="entry name" value="GAMMA CARBONIC ANHYDRASE-LIKE 1, MITOCHONDRIAL-RELATED"/>
    <property type="match status" value="1"/>
</dbReference>
<dbReference type="Gene3D" id="2.160.10.10">
    <property type="entry name" value="Hexapeptide repeat proteins"/>
    <property type="match status" value="1"/>
</dbReference>
<dbReference type="InterPro" id="IPR047324">
    <property type="entry name" value="LbH_gamma_CA-like"/>
</dbReference>